<sequence>MAKSERPIIIKRIIVAGGGHHGGAWKVAYADFVTAMMAFFLLLWLLGSTTEDQRKSLADYFSPSPAVSSSNSGSGGLLGGVTISVPGSLSSPNAAFTSQDSAPNTLTKPSENDGDSSGAGEGAEGEDSGQGKDPGQQAAGAPPKPGAPPSLTPEQREKRQFDKAADALKQALEASPDLQGLKNNLLVDQTPEGMRVQIVDNEGKSMFASGSTQMNDDMRKLLTKVVQAIGPLNNKIAIRGHTDATPFANNPQGNWDLSSQRASVTLKALTAMGLSPNRLADVSGRAEVDPLFPENPKDPRNRRISIILFKQAK</sequence>
<feature type="domain" description="OmpA-like" evidence="10">
    <location>
        <begin position="194"/>
        <end position="312"/>
    </location>
</feature>
<dbReference type="Gene3D" id="3.30.1330.60">
    <property type="entry name" value="OmpA-like domain"/>
    <property type="match status" value="1"/>
</dbReference>
<dbReference type="CDD" id="cd07185">
    <property type="entry name" value="OmpA_C-like"/>
    <property type="match status" value="1"/>
</dbReference>
<dbReference type="InterPro" id="IPR050330">
    <property type="entry name" value="Bact_OuterMem_StrucFunc"/>
</dbReference>
<proteinExistence type="inferred from homology"/>
<dbReference type="Pfam" id="PF00691">
    <property type="entry name" value="OmpA"/>
    <property type="match status" value="1"/>
</dbReference>
<dbReference type="GO" id="GO:0005886">
    <property type="term" value="C:plasma membrane"/>
    <property type="evidence" value="ECO:0007669"/>
    <property type="project" value="UniProtKB-SubCell"/>
</dbReference>
<feature type="transmembrane region" description="Helical" evidence="9">
    <location>
        <begin position="27"/>
        <end position="46"/>
    </location>
</feature>
<evidence type="ECO:0000313" key="11">
    <source>
        <dbReference type="EMBL" id="GEO38636.1"/>
    </source>
</evidence>
<evidence type="ECO:0000256" key="6">
    <source>
        <dbReference type="ARBA" id="ARBA00023136"/>
    </source>
</evidence>
<dbReference type="AlphaFoldDB" id="A0A512DQ81"/>
<protein>
    <submittedName>
        <fullName evidence="11">Membrane protein</fullName>
    </submittedName>
</protein>
<evidence type="ECO:0000256" key="4">
    <source>
        <dbReference type="ARBA" id="ARBA00022692"/>
    </source>
</evidence>
<comment type="similarity">
    <text evidence="2">Belongs to the MotB family.</text>
</comment>
<organism evidence="11 12">
    <name type="scientific">Skermanella aerolata</name>
    <dbReference type="NCBI Taxonomy" id="393310"/>
    <lineage>
        <taxon>Bacteria</taxon>
        <taxon>Pseudomonadati</taxon>
        <taxon>Pseudomonadota</taxon>
        <taxon>Alphaproteobacteria</taxon>
        <taxon>Rhodospirillales</taxon>
        <taxon>Azospirillaceae</taxon>
        <taxon>Skermanella</taxon>
    </lineage>
</organism>
<gene>
    <name evidence="11" type="ORF">SAE02_27840</name>
</gene>
<dbReference type="EMBL" id="BJYZ01000012">
    <property type="protein sequence ID" value="GEO38636.1"/>
    <property type="molecule type" value="Genomic_DNA"/>
</dbReference>
<feature type="compositionally biased region" description="Polar residues" evidence="8">
    <location>
        <begin position="92"/>
        <end position="109"/>
    </location>
</feature>
<evidence type="ECO:0000259" key="10">
    <source>
        <dbReference type="PROSITE" id="PS51123"/>
    </source>
</evidence>
<dbReference type="Proteomes" id="UP000321523">
    <property type="component" value="Unassembled WGS sequence"/>
</dbReference>
<dbReference type="InterPro" id="IPR006665">
    <property type="entry name" value="OmpA-like"/>
</dbReference>
<comment type="caution">
    <text evidence="11">The sequence shown here is derived from an EMBL/GenBank/DDBJ whole genome shotgun (WGS) entry which is preliminary data.</text>
</comment>
<evidence type="ECO:0000256" key="2">
    <source>
        <dbReference type="ARBA" id="ARBA00008914"/>
    </source>
</evidence>
<dbReference type="PROSITE" id="PS51123">
    <property type="entry name" value="OMPA_2"/>
    <property type="match status" value="1"/>
</dbReference>
<dbReference type="Pfam" id="PF13677">
    <property type="entry name" value="MotB_plug"/>
    <property type="match status" value="1"/>
</dbReference>
<reference evidence="11 12" key="1">
    <citation type="submission" date="2019-07" db="EMBL/GenBank/DDBJ databases">
        <title>Whole genome shotgun sequence of Skermanella aerolata NBRC 106429.</title>
        <authorList>
            <person name="Hosoyama A."/>
            <person name="Uohara A."/>
            <person name="Ohji S."/>
            <person name="Ichikawa N."/>
        </authorList>
    </citation>
    <scope>NUCLEOTIDE SEQUENCE [LARGE SCALE GENOMIC DNA]</scope>
    <source>
        <strain evidence="11 12">NBRC 106429</strain>
    </source>
</reference>
<dbReference type="PANTHER" id="PTHR30329:SF21">
    <property type="entry name" value="LIPOPROTEIN YIAD-RELATED"/>
    <property type="match status" value="1"/>
</dbReference>
<evidence type="ECO:0000256" key="5">
    <source>
        <dbReference type="ARBA" id="ARBA00022989"/>
    </source>
</evidence>
<accession>A0A512DQ81</accession>
<evidence type="ECO:0000256" key="9">
    <source>
        <dbReference type="SAM" id="Phobius"/>
    </source>
</evidence>
<comment type="subcellular location">
    <subcellularLocation>
        <location evidence="1">Cell membrane</location>
        <topology evidence="1">Single-pass membrane protein</topology>
    </subcellularLocation>
</comment>
<keyword evidence="3" id="KW-1003">Cell membrane</keyword>
<keyword evidence="6 7" id="KW-0472">Membrane</keyword>
<evidence type="ECO:0000256" key="7">
    <source>
        <dbReference type="PROSITE-ProRule" id="PRU00473"/>
    </source>
</evidence>
<dbReference type="PANTHER" id="PTHR30329">
    <property type="entry name" value="STATOR ELEMENT OF FLAGELLAR MOTOR COMPLEX"/>
    <property type="match status" value="1"/>
</dbReference>
<evidence type="ECO:0000313" key="12">
    <source>
        <dbReference type="Proteomes" id="UP000321523"/>
    </source>
</evidence>
<dbReference type="InterPro" id="IPR025713">
    <property type="entry name" value="MotB-like_N_dom"/>
</dbReference>
<keyword evidence="5 9" id="KW-1133">Transmembrane helix</keyword>
<dbReference type="OrthoDB" id="7170686at2"/>
<feature type="compositionally biased region" description="Low complexity" evidence="8">
    <location>
        <begin position="131"/>
        <end position="141"/>
    </location>
</feature>
<name>A0A512DQ81_9PROT</name>
<evidence type="ECO:0000256" key="3">
    <source>
        <dbReference type="ARBA" id="ARBA00022475"/>
    </source>
</evidence>
<feature type="region of interest" description="Disordered" evidence="8">
    <location>
        <begin position="92"/>
        <end position="162"/>
    </location>
</feature>
<evidence type="ECO:0000256" key="8">
    <source>
        <dbReference type="SAM" id="MobiDB-lite"/>
    </source>
</evidence>
<keyword evidence="12" id="KW-1185">Reference proteome</keyword>
<dbReference type="RefSeq" id="WP_044432302.1">
    <property type="nucleotide sequence ID" value="NZ_BJYZ01000012.1"/>
</dbReference>
<feature type="compositionally biased region" description="Pro residues" evidence="8">
    <location>
        <begin position="142"/>
        <end position="151"/>
    </location>
</feature>
<dbReference type="InterPro" id="IPR036737">
    <property type="entry name" value="OmpA-like_sf"/>
</dbReference>
<dbReference type="SUPFAM" id="SSF103088">
    <property type="entry name" value="OmpA-like"/>
    <property type="match status" value="1"/>
</dbReference>
<keyword evidence="4 9" id="KW-0812">Transmembrane</keyword>
<evidence type="ECO:0000256" key="1">
    <source>
        <dbReference type="ARBA" id="ARBA00004162"/>
    </source>
</evidence>